<dbReference type="EMBL" id="JDVG02000049">
    <property type="protein sequence ID" value="KFB74378.1"/>
    <property type="molecule type" value="Genomic_DNA"/>
</dbReference>
<dbReference type="Gene3D" id="3.90.79.10">
    <property type="entry name" value="Nucleoside Triphosphate Pyrophosphohydrolase"/>
    <property type="match status" value="1"/>
</dbReference>
<dbReference type="InterPro" id="IPR015797">
    <property type="entry name" value="NUDIX_hydrolase-like_dom_sf"/>
</dbReference>
<feature type="domain" description="Nudix hydrolase" evidence="1">
    <location>
        <begin position="90"/>
        <end position="192"/>
    </location>
</feature>
<proteinExistence type="predicted"/>
<protein>
    <submittedName>
        <fullName evidence="2">NUDIX domain protein</fullName>
    </submittedName>
</protein>
<organism evidence="2 3">
    <name type="scientific">Candidatus Accumulibacter phosphatis</name>
    <dbReference type="NCBI Taxonomy" id="327160"/>
    <lineage>
        <taxon>Bacteria</taxon>
        <taxon>Pseudomonadati</taxon>
        <taxon>Pseudomonadota</taxon>
        <taxon>Betaproteobacteria</taxon>
        <taxon>Candidatus Accumulibacter</taxon>
    </lineage>
</organism>
<comment type="caution">
    <text evidence="2">The sequence shown here is derived from an EMBL/GenBank/DDBJ whole genome shotgun (WGS) entry which is preliminary data.</text>
</comment>
<gene>
    <name evidence="2" type="ORF">AW09_000332</name>
</gene>
<name>A0A080LZM9_9PROT</name>
<accession>A0A080LZM9</accession>
<evidence type="ECO:0000259" key="1">
    <source>
        <dbReference type="Pfam" id="PF00293"/>
    </source>
</evidence>
<sequence>MTICYHPKLNDHGQKVKLSHPHADGPPEAWLDAEHVATVTPDGWMPKAINGIPFSPWKDAPTTTAGWANAPGQDDNLIEPAFHASTGMKAAAGVVIEETDGRIWVIHPSNAFGGYKATFPKGTTEGGLPMQAVAIKEAFEESGLQVAITGFLMDVERTTSVCRYYRARRVGGTPAACGWESQAVSLVPKAKLLGILNRTVDHPLAKMVGAK</sequence>
<dbReference type="SUPFAM" id="SSF55811">
    <property type="entry name" value="Nudix"/>
    <property type="match status" value="1"/>
</dbReference>
<reference evidence="2 3" key="1">
    <citation type="submission" date="2014-02" db="EMBL/GenBank/DDBJ databases">
        <title>Expanding our view of genomic diversity in Candidatus Accumulibacter clades.</title>
        <authorList>
            <person name="Skennerton C.T."/>
            <person name="Barr J.J."/>
            <person name="Slater F.R."/>
            <person name="Bond P.L."/>
            <person name="Tyson G.W."/>
        </authorList>
    </citation>
    <scope>NUCLEOTIDE SEQUENCE [LARGE SCALE GENOMIC DNA]</scope>
    <source>
        <strain evidence="3">BA-91</strain>
    </source>
</reference>
<evidence type="ECO:0000313" key="2">
    <source>
        <dbReference type="EMBL" id="KFB74378.1"/>
    </source>
</evidence>
<dbReference type="GO" id="GO:0003824">
    <property type="term" value="F:catalytic activity"/>
    <property type="evidence" value="ECO:0007669"/>
    <property type="project" value="UniProtKB-ARBA"/>
</dbReference>
<dbReference type="Proteomes" id="UP000020077">
    <property type="component" value="Unassembled WGS sequence"/>
</dbReference>
<evidence type="ECO:0000313" key="3">
    <source>
        <dbReference type="Proteomes" id="UP000020077"/>
    </source>
</evidence>
<dbReference type="CDD" id="cd02883">
    <property type="entry name" value="NUDIX_Hydrolase"/>
    <property type="match status" value="1"/>
</dbReference>
<dbReference type="Pfam" id="PF00293">
    <property type="entry name" value="NUDIX"/>
    <property type="match status" value="1"/>
</dbReference>
<dbReference type="AlphaFoldDB" id="A0A080LZM9"/>
<dbReference type="InterPro" id="IPR000086">
    <property type="entry name" value="NUDIX_hydrolase_dom"/>
</dbReference>